<dbReference type="RefSeq" id="WP_037228286.1">
    <property type="nucleotide sequence ID" value="NZ_CP008947.1"/>
</dbReference>
<gene>
    <name evidence="1" type="ORF">EP51_21450</name>
</gene>
<protein>
    <recommendedName>
        <fullName evidence="3">DUF3303 domain-containing protein</fullName>
    </recommendedName>
</protein>
<organism evidence="1 2">
    <name type="scientific">Rhodococcus opacus</name>
    <name type="common">Nocardia opaca</name>
    <dbReference type="NCBI Taxonomy" id="37919"/>
    <lineage>
        <taxon>Bacteria</taxon>
        <taxon>Bacillati</taxon>
        <taxon>Actinomycetota</taxon>
        <taxon>Actinomycetes</taxon>
        <taxon>Mycobacteriales</taxon>
        <taxon>Nocardiaceae</taxon>
        <taxon>Rhodococcus</taxon>
    </lineage>
</organism>
<name>A0A076EPD1_RHOOP</name>
<reference evidence="1 2" key="1">
    <citation type="submission" date="2014-07" db="EMBL/GenBank/DDBJ databases">
        <title>Genome Sequence of Rhodococcus opacus Strain R7, a Biodegrader of Mono- and Polycyclic Aromatic Hydrocarbons.</title>
        <authorList>
            <person name="Di Gennaro P."/>
            <person name="Zampolli J."/>
            <person name="Presti I."/>
            <person name="Cappelletti M."/>
            <person name="D'Ursi P."/>
            <person name="Orro A."/>
            <person name="Mezzelani A."/>
            <person name="Milanesi L."/>
        </authorList>
    </citation>
    <scope>NUCLEOTIDE SEQUENCE [LARGE SCALE GENOMIC DNA]</scope>
    <source>
        <strain evidence="1 2">R7</strain>
    </source>
</reference>
<proteinExistence type="predicted"/>
<dbReference type="eggNOG" id="ENOG50337WK">
    <property type="taxonomic scope" value="Bacteria"/>
</dbReference>
<evidence type="ECO:0000313" key="1">
    <source>
        <dbReference type="EMBL" id="AII07078.1"/>
    </source>
</evidence>
<accession>A0A076EPD1</accession>
<sequence length="103" mass="11296">MKYVITWTLRNGGSAAENEEAARRSLEVFARWTPAEGATFHHFLGRLDGTGGFAFVEADDPNDILDGPTKFGPFFEFHVYPVADIAVTTQAAQQAVEFRGSIS</sequence>
<dbReference type="EMBL" id="CP008947">
    <property type="protein sequence ID" value="AII07078.1"/>
    <property type="molecule type" value="Genomic_DNA"/>
</dbReference>
<dbReference type="AlphaFoldDB" id="A0A076EPD1"/>
<evidence type="ECO:0008006" key="3">
    <source>
        <dbReference type="Google" id="ProtNLM"/>
    </source>
</evidence>
<dbReference type="Proteomes" id="UP000028488">
    <property type="component" value="Chromosome"/>
</dbReference>
<evidence type="ECO:0000313" key="2">
    <source>
        <dbReference type="Proteomes" id="UP000028488"/>
    </source>
</evidence>
<dbReference type="Pfam" id="PF11746">
    <property type="entry name" value="DUF3303"/>
    <property type="match status" value="1"/>
</dbReference>
<dbReference type="InterPro" id="IPR021734">
    <property type="entry name" value="DUF3303"/>
</dbReference>